<name>A0A939FDD5_9ACTN</name>
<dbReference type="AlphaFoldDB" id="A0A939FDD5"/>
<evidence type="ECO:0000313" key="2">
    <source>
        <dbReference type="Proteomes" id="UP000664167"/>
    </source>
</evidence>
<gene>
    <name evidence="1" type="ORF">J0695_36570</name>
</gene>
<dbReference type="EMBL" id="JAFLRJ010000547">
    <property type="protein sequence ID" value="MBO0517236.1"/>
    <property type="molecule type" value="Genomic_DNA"/>
</dbReference>
<protein>
    <submittedName>
        <fullName evidence="1">Uncharacterized protein</fullName>
    </submittedName>
</protein>
<reference evidence="1" key="1">
    <citation type="submission" date="2021-03" db="EMBL/GenBank/DDBJ databases">
        <title>Streptomyces poriferae sp. nov., a novel marine sponge-derived Actinobacteria species with anti-MRSA activity.</title>
        <authorList>
            <person name="Sandoval-Powers M."/>
            <person name="Kralova S."/>
            <person name="Nguyen G.-S."/>
            <person name="Fawwal D."/>
            <person name="Degnes K."/>
            <person name="Klinkenberg G."/>
            <person name="Sletta H."/>
            <person name="Wentzel A."/>
            <person name="Liles M.R."/>
        </authorList>
    </citation>
    <scope>NUCLEOTIDE SEQUENCE</scope>
    <source>
        <strain evidence="1">DSM 41794</strain>
    </source>
</reference>
<dbReference type="Proteomes" id="UP000664167">
    <property type="component" value="Unassembled WGS sequence"/>
</dbReference>
<sequence>MRQILELSVTSAVILRMVFAGLFPPVGRILSWPMYAWATAIVVAVQVSEDVEPEGGSWAAINPYEDLPRGEFMIGPDTLDDYLQFLADKHRWVRCSGSAYGHFGERSIEVADGHVVVAEPR</sequence>
<evidence type="ECO:0000313" key="1">
    <source>
        <dbReference type="EMBL" id="MBO0517236.1"/>
    </source>
</evidence>
<accession>A0A939FDD5</accession>
<keyword evidence="2" id="KW-1185">Reference proteome</keyword>
<organism evidence="1 2">
    <name type="scientific">Streptomyces beijiangensis</name>
    <dbReference type="NCBI Taxonomy" id="163361"/>
    <lineage>
        <taxon>Bacteria</taxon>
        <taxon>Bacillati</taxon>
        <taxon>Actinomycetota</taxon>
        <taxon>Actinomycetes</taxon>
        <taxon>Kitasatosporales</taxon>
        <taxon>Streptomycetaceae</taxon>
        <taxon>Streptomyces</taxon>
    </lineage>
</organism>
<proteinExistence type="predicted"/>
<dbReference type="RefSeq" id="WP_206969074.1">
    <property type="nucleotide sequence ID" value="NZ_BAAAJJ010000034.1"/>
</dbReference>
<comment type="caution">
    <text evidence="1">The sequence shown here is derived from an EMBL/GenBank/DDBJ whole genome shotgun (WGS) entry which is preliminary data.</text>
</comment>